<accession>A0A1B6E2C6</accession>
<gene>
    <name evidence="2" type="ORF">g.8844</name>
</gene>
<feature type="non-terminal residue" evidence="2">
    <location>
        <position position="122"/>
    </location>
</feature>
<feature type="compositionally biased region" description="Basic and acidic residues" evidence="1">
    <location>
        <begin position="59"/>
        <end position="68"/>
    </location>
</feature>
<evidence type="ECO:0000313" key="2">
    <source>
        <dbReference type="EMBL" id="JAS32082.1"/>
    </source>
</evidence>
<feature type="region of interest" description="Disordered" evidence="1">
    <location>
        <begin position="1"/>
        <end position="122"/>
    </location>
</feature>
<reference evidence="2" key="1">
    <citation type="submission" date="2015-12" db="EMBL/GenBank/DDBJ databases">
        <title>De novo transcriptome assembly of four potential Pierce s Disease insect vectors from Arizona vineyards.</title>
        <authorList>
            <person name="Tassone E.E."/>
        </authorList>
    </citation>
    <scope>NUCLEOTIDE SEQUENCE</scope>
</reference>
<name>A0A1B6E2C6_9HEMI</name>
<proteinExistence type="predicted"/>
<sequence length="122" mass="12896">AHLHPARGSHVPDEGRAVAARSRVPGQVRPGCGVQGYNPGEYRGRGPVRLQSPVPGGEVETRRRHGEEGSGDQSTIGQRVLASDRGRRSAVPQRVAGVPGDIAADRPGRDRATAVPGLLQRF</sequence>
<feature type="non-terminal residue" evidence="2">
    <location>
        <position position="1"/>
    </location>
</feature>
<dbReference type="AlphaFoldDB" id="A0A1B6E2C6"/>
<organism evidence="2">
    <name type="scientific">Clastoptera arizonana</name>
    <name type="common">Arizona spittle bug</name>
    <dbReference type="NCBI Taxonomy" id="38151"/>
    <lineage>
        <taxon>Eukaryota</taxon>
        <taxon>Metazoa</taxon>
        <taxon>Ecdysozoa</taxon>
        <taxon>Arthropoda</taxon>
        <taxon>Hexapoda</taxon>
        <taxon>Insecta</taxon>
        <taxon>Pterygota</taxon>
        <taxon>Neoptera</taxon>
        <taxon>Paraneoptera</taxon>
        <taxon>Hemiptera</taxon>
        <taxon>Auchenorrhyncha</taxon>
        <taxon>Cercopoidea</taxon>
        <taxon>Clastopteridae</taxon>
        <taxon>Clastoptera</taxon>
    </lineage>
</organism>
<feature type="compositionally biased region" description="Basic and acidic residues" evidence="1">
    <location>
        <begin position="103"/>
        <end position="112"/>
    </location>
</feature>
<dbReference type="EMBL" id="GEDC01005216">
    <property type="protein sequence ID" value="JAS32082.1"/>
    <property type="molecule type" value="Transcribed_RNA"/>
</dbReference>
<evidence type="ECO:0000256" key="1">
    <source>
        <dbReference type="SAM" id="MobiDB-lite"/>
    </source>
</evidence>
<protein>
    <submittedName>
        <fullName evidence="2">Uncharacterized protein</fullName>
    </submittedName>
</protein>